<organism evidence="4 5">
    <name type="scientific">Phrynosoma platyrhinos</name>
    <name type="common">Desert horned lizard</name>
    <dbReference type="NCBI Taxonomy" id="52577"/>
    <lineage>
        <taxon>Eukaryota</taxon>
        <taxon>Metazoa</taxon>
        <taxon>Chordata</taxon>
        <taxon>Craniata</taxon>
        <taxon>Vertebrata</taxon>
        <taxon>Euteleostomi</taxon>
        <taxon>Lepidosauria</taxon>
        <taxon>Squamata</taxon>
        <taxon>Bifurcata</taxon>
        <taxon>Unidentata</taxon>
        <taxon>Episquamata</taxon>
        <taxon>Toxicofera</taxon>
        <taxon>Iguania</taxon>
        <taxon>Phrynosomatidae</taxon>
        <taxon>Phrynosomatinae</taxon>
        <taxon>Phrynosoma</taxon>
    </lineage>
</organism>
<gene>
    <name evidence="4" type="ORF">JD844_013408</name>
</gene>
<dbReference type="SMART" id="SM00248">
    <property type="entry name" value="ANK"/>
    <property type="match status" value="2"/>
</dbReference>
<dbReference type="Gene3D" id="1.25.40.20">
    <property type="entry name" value="Ankyrin repeat-containing domain"/>
    <property type="match status" value="1"/>
</dbReference>
<dbReference type="Proteomes" id="UP000826234">
    <property type="component" value="Unassembled WGS sequence"/>
</dbReference>
<keyword evidence="5" id="KW-1185">Reference proteome</keyword>
<dbReference type="InterPro" id="IPR039339">
    <property type="entry name" value="Tex14"/>
</dbReference>
<reference evidence="4 5" key="1">
    <citation type="journal article" date="2022" name="Gigascience">
        <title>A chromosome-level genome assembly and annotation of the desert horned lizard, Phrynosoma platyrhinos, provides insight into chromosomal rearrangements among reptiles.</title>
        <authorList>
            <person name="Koochekian N."/>
            <person name="Ascanio A."/>
            <person name="Farleigh K."/>
            <person name="Card D.C."/>
            <person name="Schield D.R."/>
            <person name="Castoe T.A."/>
            <person name="Jezkova T."/>
        </authorList>
    </citation>
    <scope>NUCLEOTIDE SEQUENCE [LARGE SCALE GENOMIC DNA]</scope>
    <source>
        <strain evidence="4">NK-2021</strain>
    </source>
</reference>
<dbReference type="InterPro" id="IPR036770">
    <property type="entry name" value="Ankyrin_rpt-contain_sf"/>
</dbReference>
<feature type="region of interest" description="Disordered" evidence="2">
    <location>
        <begin position="578"/>
        <end position="648"/>
    </location>
</feature>
<evidence type="ECO:0000256" key="2">
    <source>
        <dbReference type="SAM" id="MobiDB-lite"/>
    </source>
</evidence>
<evidence type="ECO:0000313" key="5">
    <source>
        <dbReference type="Proteomes" id="UP000826234"/>
    </source>
</evidence>
<dbReference type="PROSITE" id="PS50297">
    <property type="entry name" value="ANK_REP_REGION"/>
    <property type="match status" value="2"/>
</dbReference>
<dbReference type="PANTHER" id="PTHR23060">
    <property type="entry name" value="TESTIS EXPRESSED GENE 14"/>
    <property type="match status" value="1"/>
</dbReference>
<accession>A0ABQ7TLL0</accession>
<dbReference type="InterPro" id="IPR020635">
    <property type="entry name" value="Tyr_kinase_cat_dom"/>
</dbReference>
<feature type="compositionally biased region" description="Basic and acidic residues" evidence="2">
    <location>
        <begin position="713"/>
        <end position="724"/>
    </location>
</feature>
<dbReference type="InterPro" id="IPR001245">
    <property type="entry name" value="Ser-Thr/Tyr_kinase_cat_dom"/>
</dbReference>
<proteinExistence type="predicted"/>
<evidence type="ECO:0000259" key="3">
    <source>
        <dbReference type="SMART" id="SM00219"/>
    </source>
</evidence>
<dbReference type="SUPFAM" id="SSF48403">
    <property type="entry name" value="Ankyrin repeat"/>
    <property type="match status" value="1"/>
</dbReference>
<dbReference type="Pfam" id="PF07714">
    <property type="entry name" value="PK_Tyr_Ser-Thr"/>
    <property type="match status" value="1"/>
</dbReference>
<feature type="region of interest" description="Disordered" evidence="2">
    <location>
        <begin position="693"/>
        <end position="748"/>
    </location>
</feature>
<feature type="compositionally biased region" description="Polar residues" evidence="2">
    <location>
        <begin position="588"/>
        <end position="614"/>
    </location>
</feature>
<dbReference type="EMBL" id="JAIPUX010000439">
    <property type="protein sequence ID" value="KAH0630406.1"/>
    <property type="molecule type" value="Genomic_DNA"/>
</dbReference>
<feature type="compositionally biased region" description="Polar residues" evidence="2">
    <location>
        <begin position="727"/>
        <end position="742"/>
    </location>
</feature>
<name>A0ABQ7TLL0_PHRPL</name>
<dbReference type="PROSITE" id="PS50088">
    <property type="entry name" value="ANK_REPEAT"/>
    <property type="match status" value="2"/>
</dbReference>
<keyword evidence="1" id="KW-0040">ANK repeat</keyword>
<dbReference type="PANTHER" id="PTHR23060:SF2">
    <property type="entry name" value="RHO GTPASE ACTIVATING PROTEIN 33, OPPOSITE STRAND"/>
    <property type="match status" value="1"/>
</dbReference>
<dbReference type="InterPro" id="IPR011009">
    <property type="entry name" value="Kinase-like_dom_sf"/>
</dbReference>
<feature type="repeat" description="ANK" evidence="1">
    <location>
        <begin position="81"/>
        <end position="113"/>
    </location>
</feature>
<dbReference type="Pfam" id="PF12796">
    <property type="entry name" value="Ank_2"/>
    <property type="match status" value="1"/>
</dbReference>
<evidence type="ECO:0000313" key="4">
    <source>
        <dbReference type="EMBL" id="KAH0630406.1"/>
    </source>
</evidence>
<comment type="caution">
    <text evidence="4">The sequence shown here is derived from an EMBL/GenBank/DDBJ whole genome shotgun (WGS) entry which is preliminary data.</text>
</comment>
<protein>
    <recommendedName>
        <fullName evidence="3">Tyrosine-protein kinase catalytic domain-containing protein</fullName>
    </recommendedName>
</protein>
<dbReference type="SUPFAM" id="SSF56112">
    <property type="entry name" value="Protein kinase-like (PK-like)"/>
    <property type="match status" value="1"/>
</dbReference>
<dbReference type="InterPro" id="IPR002110">
    <property type="entry name" value="Ankyrin_rpt"/>
</dbReference>
<dbReference type="SMART" id="SM00219">
    <property type="entry name" value="TyrKc"/>
    <property type="match status" value="1"/>
</dbReference>
<dbReference type="Gene3D" id="1.10.510.10">
    <property type="entry name" value="Transferase(Phosphotransferase) domain 1"/>
    <property type="match status" value="1"/>
</dbReference>
<feature type="region of interest" description="Disordered" evidence="2">
    <location>
        <begin position="508"/>
        <end position="548"/>
    </location>
</feature>
<feature type="repeat" description="ANK" evidence="1">
    <location>
        <begin position="114"/>
        <end position="146"/>
    </location>
</feature>
<feature type="compositionally biased region" description="Acidic residues" evidence="2">
    <location>
        <begin position="578"/>
        <end position="587"/>
    </location>
</feature>
<feature type="domain" description="Tyrosine-protein kinase catalytic" evidence="3">
    <location>
        <begin position="272"/>
        <end position="682"/>
    </location>
</feature>
<evidence type="ECO:0000256" key="1">
    <source>
        <dbReference type="PROSITE-ProRule" id="PRU00023"/>
    </source>
</evidence>
<sequence>MSFPTLGHPVTMNFSKYLLGNTYLQQSVMPMLPPNCPVGLGYLPDPESLEGQLLRHTTEGKSKKAKMLLKRGVDVDCHNTAGQTGLYLAALLGHAAVVRLFLHFGANPNHRCYDGSTPVHAAAFSGHQRLLGSILQAGGDLRCHDQKGQTPKDWAQRNGSEQNTEVIDFIQQCCGQMSMLVQHVDQSLYSKALVVSPRSLRSSFSSLLPASWSLESPKMFGGIKEPAIGYGQLCPSSYQLPGVAAFTFIADSNNLIRGQGEPDWSYENGPYTLMRNLLWNGQFVTVRSLKPEAHPNCSKMRGAMDLLLAEREYYSQLHHPHLLLLLANSSSLAPSATLRLLLQVSEALSFLHSWGHIHCAVTSHAIQLVRPGLAKLSNLEYMQKSTEKGNLTWPIPPPSPLYNWLPLEVIRERPASVNSDLYSFCTVIQEIFTGEVPWGGLDGSTVKEKMEAGQSLLIDARDAKGGSPLISSVASSAKKLSLWAGQTETDESSLPVIPEGQFDAECLKKKTSKSDGDLVKNREKPRKAHSERGRSPDGHRVIFDSESEGELRKDLPVLTSQPSSATHWDRGILGAEADDSAQEEETDPPSSSELSLQPRLTSKSGEQETSSPCKSSMEKHQRSNSDSTCEPGSSGEEDSSESDNRSLVSMGRQEAVFVNSLEDSACLLAKAQASLENLEKRFTSGIHMLESFVSQQGMPGRSSHSDGALLKRGQRERSEKEKPSDLGQKNTAPDSNTGQGKVSSMKDA</sequence>